<evidence type="ECO:0000256" key="1">
    <source>
        <dbReference type="SAM" id="SignalP"/>
    </source>
</evidence>
<dbReference type="Proteomes" id="UP000305888">
    <property type="component" value="Chromosome"/>
</dbReference>
<feature type="signal peptide" evidence="1">
    <location>
        <begin position="1"/>
        <end position="29"/>
    </location>
</feature>
<dbReference type="Pfam" id="PF11412">
    <property type="entry name" value="DsbD_N"/>
    <property type="match status" value="1"/>
</dbReference>
<dbReference type="OrthoDB" id="9811036at2"/>
<feature type="chain" id="PRO_5022854224" description="Thiol:disulfide interchange protein DsbD N-terminal domain-containing protein" evidence="1">
    <location>
        <begin position="30"/>
        <end position="279"/>
    </location>
</feature>
<accession>A0A5B8FWL5</accession>
<keyword evidence="4" id="KW-1185">Reference proteome</keyword>
<organism evidence="3 4">
    <name type="scientific">Paroceanicella profunda</name>
    <dbReference type="NCBI Taxonomy" id="2579971"/>
    <lineage>
        <taxon>Bacteria</taxon>
        <taxon>Pseudomonadati</taxon>
        <taxon>Pseudomonadota</taxon>
        <taxon>Alphaproteobacteria</taxon>
        <taxon>Rhodobacterales</taxon>
        <taxon>Paracoccaceae</taxon>
        <taxon>Paroceanicella</taxon>
    </lineage>
</organism>
<sequence length="279" mass="29262">MTEAMKRLFTLLAALAVLAGAAAPSAAQVAPPARVALLDGWAEPDGARMVAITVSLAPGWKTYWRSPGDAGIPPSFDWSGSRNLDRVEFFWPVPEVIDSYGMQTLGYHNRLVLPVLLVPRNPAEPLRVSVAMDYGVCSDICMPADALAVGEMAPGAPASPSAGLIRAALGHLPETAAQAGVTEVSCTLVPSADGFDISARVRFDHALSAAPQIVVMESPVEDLWITPSRPVLQGADTIATHADLDYLGSGPLTLDRSTLRLTLIGGGRAVELHGCPAPR</sequence>
<evidence type="ECO:0000259" key="2">
    <source>
        <dbReference type="Pfam" id="PF11412"/>
    </source>
</evidence>
<evidence type="ECO:0000313" key="4">
    <source>
        <dbReference type="Proteomes" id="UP000305888"/>
    </source>
</evidence>
<reference evidence="3 4" key="1">
    <citation type="submission" date="2019-06" db="EMBL/GenBank/DDBJ databases">
        <title>Genome sequence of Rhodobacteraceae bacterium D4M1.</title>
        <authorList>
            <person name="Cao J."/>
        </authorList>
    </citation>
    <scope>NUCLEOTIDE SEQUENCE [LARGE SCALE GENOMIC DNA]</scope>
    <source>
        <strain evidence="3 4">D4M1</strain>
    </source>
</reference>
<protein>
    <recommendedName>
        <fullName evidence="2">Thiol:disulfide interchange protein DsbD N-terminal domain-containing protein</fullName>
    </recommendedName>
</protein>
<dbReference type="KEGG" id="ppru:FDP22_09135"/>
<feature type="domain" description="Thiol:disulfide interchange protein DsbD N-terminal" evidence="2">
    <location>
        <begin position="44"/>
        <end position="146"/>
    </location>
</feature>
<keyword evidence="1" id="KW-0732">Signal</keyword>
<gene>
    <name evidence="3" type="ORF">FDP22_09135</name>
</gene>
<name>A0A5B8FWL5_9RHOB</name>
<dbReference type="AlphaFoldDB" id="A0A5B8FWL5"/>
<evidence type="ECO:0000313" key="3">
    <source>
        <dbReference type="EMBL" id="QDL91924.1"/>
    </source>
</evidence>
<dbReference type="InterPro" id="IPR028250">
    <property type="entry name" value="DsbDN"/>
</dbReference>
<dbReference type="EMBL" id="CP040818">
    <property type="protein sequence ID" value="QDL91924.1"/>
    <property type="molecule type" value="Genomic_DNA"/>
</dbReference>
<proteinExistence type="predicted"/>